<dbReference type="InterPro" id="IPR036625">
    <property type="entry name" value="E3-bd_dom_sf"/>
</dbReference>
<dbReference type="Gene3D" id="4.10.320.10">
    <property type="entry name" value="E3-binding domain"/>
    <property type="match status" value="1"/>
</dbReference>
<evidence type="ECO:0000256" key="1">
    <source>
        <dbReference type="ARBA" id="ARBA00001938"/>
    </source>
</evidence>
<dbReference type="InterPro" id="IPR001078">
    <property type="entry name" value="2-oxoacid_DH_actylTfrase"/>
</dbReference>
<dbReference type="SUPFAM" id="SSF52777">
    <property type="entry name" value="CoA-dependent acyltransferases"/>
    <property type="match status" value="1"/>
</dbReference>
<dbReference type="Gene3D" id="2.40.50.100">
    <property type="match status" value="1"/>
</dbReference>
<dbReference type="FunFam" id="3.30.559.10:FF:000007">
    <property type="entry name" value="Dihydrolipoamide acetyltransferase component of pyruvate dehydrogenase complex"/>
    <property type="match status" value="1"/>
</dbReference>
<feature type="compositionally biased region" description="Polar residues" evidence="7">
    <location>
        <begin position="218"/>
        <end position="233"/>
    </location>
</feature>
<dbReference type="InterPro" id="IPR050743">
    <property type="entry name" value="2-oxoacid_DH_E2_comp"/>
</dbReference>
<dbReference type="PROSITE" id="PS51826">
    <property type="entry name" value="PSBD"/>
    <property type="match status" value="1"/>
</dbReference>
<dbReference type="InterPro" id="IPR004167">
    <property type="entry name" value="PSBD"/>
</dbReference>
<comment type="similarity">
    <text evidence="2 6">Belongs to the 2-oxoacid dehydrogenase family.</text>
</comment>
<name>A0A191WGW6_9MICO</name>
<evidence type="ECO:0000313" key="11">
    <source>
        <dbReference type="Proteomes" id="UP000078437"/>
    </source>
</evidence>
<evidence type="ECO:0000256" key="6">
    <source>
        <dbReference type="RuleBase" id="RU003423"/>
    </source>
</evidence>
<evidence type="ECO:0000313" key="10">
    <source>
        <dbReference type="EMBL" id="ANJ27467.1"/>
    </source>
</evidence>
<accession>A0A191WGW6</accession>
<dbReference type="GO" id="GO:0005737">
    <property type="term" value="C:cytoplasm"/>
    <property type="evidence" value="ECO:0007669"/>
    <property type="project" value="TreeGrafter"/>
</dbReference>
<keyword evidence="4 6" id="KW-0450">Lipoyl</keyword>
<dbReference type="InterPro" id="IPR000089">
    <property type="entry name" value="Biotin_lipoyl"/>
</dbReference>
<dbReference type="EMBL" id="CP013979">
    <property type="protein sequence ID" value="ANJ27467.1"/>
    <property type="molecule type" value="Genomic_DNA"/>
</dbReference>
<dbReference type="GO" id="GO:0031405">
    <property type="term" value="F:lipoic acid binding"/>
    <property type="evidence" value="ECO:0007669"/>
    <property type="project" value="TreeGrafter"/>
</dbReference>
<dbReference type="Proteomes" id="UP000078437">
    <property type="component" value="Chromosome"/>
</dbReference>
<dbReference type="PANTHER" id="PTHR43178:SF5">
    <property type="entry name" value="LIPOAMIDE ACYLTRANSFERASE COMPONENT OF BRANCHED-CHAIN ALPHA-KETO ACID DEHYDROGENASE COMPLEX, MITOCHONDRIAL"/>
    <property type="match status" value="1"/>
</dbReference>
<sequence>MIRDFPLPDLGEGLTESEIVAWRVAVGDRVELNQIIADVETAKAVVELPSPFAGVVTALHAGEGETVNVGAPLFSCDTGEGGSGEGAPDDSAAARPVAPGAGAAPARDQGADDAPGPNLVGYGAGVESGPKRRARRTALAADLVPALPAETAPPVDDAASAPGAPPVAAAAPPSERPRSTPPVRKLAHDLGVDLAAVHGTGERGLITRADVEAAASARPTSEATMAPESTETGPQVGAAAVGDVRIPIRGVRKHTAAAMVASAFTAPHVTEFLTIDVTATMDLVRSLREDRAFAGHRVTPLAVVAKAVCLAARRTPDVNARWEESSQEIVQFASVNLGIAAATERGLVVPNVKAAERLTLIELADAIGELATTAREGRTRPADLTGGTLSITNVGVFGVDAGTPILNPGEAVILAMGAVRRQPWEHRGEIALREVMTLSLSFDHRLVDGQQAASFLTDVGAILRDPARALTMI</sequence>
<dbReference type="SUPFAM" id="SSF51230">
    <property type="entry name" value="Single hybrid motif"/>
    <property type="match status" value="1"/>
</dbReference>
<reference evidence="11" key="2">
    <citation type="submission" date="2016-01" db="EMBL/GenBank/DDBJ databases">
        <title>Complete genome sequence of Agromyces aureus AR33T and comparison with related organisms.</title>
        <authorList>
            <person name="Corretto E."/>
            <person name="Antonielli L."/>
            <person name="Sessitsch A."/>
            <person name="Brader G."/>
        </authorList>
    </citation>
    <scope>NUCLEOTIDE SEQUENCE [LARGE SCALE GENOMIC DNA]</scope>
    <source>
        <strain evidence="11">AR33</strain>
    </source>
</reference>
<evidence type="ECO:0000259" key="9">
    <source>
        <dbReference type="PROSITE" id="PS51826"/>
    </source>
</evidence>
<evidence type="ECO:0000256" key="3">
    <source>
        <dbReference type="ARBA" id="ARBA00022679"/>
    </source>
</evidence>
<feature type="compositionally biased region" description="Low complexity" evidence="7">
    <location>
        <begin position="93"/>
        <end position="117"/>
    </location>
</feature>
<dbReference type="InterPro" id="IPR023213">
    <property type="entry name" value="CAT-like_dom_sf"/>
</dbReference>
<dbReference type="EC" id="2.3.1.-" evidence="6"/>
<dbReference type="RefSeq" id="WP_067877742.1">
    <property type="nucleotide sequence ID" value="NZ_CP013979.1"/>
</dbReference>
<dbReference type="CDD" id="cd06849">
    <property type="entry name" value="lipoyl_domain"/>
    <property type="match status" value="1"/>
</dbReference>
<comment type="cofactor">
    <cofactor evidence="1 6">
        <name>(R)-lipoate</name>
        <dbReference type="ChEBI" id="CHEBI:83088"/>
    </cofactor>
</comment>
<reference evidence="10 11" key="1">
    <citation type="journal article" date="2016" name="Int. J. Syst. Evol. Microbiol.">
        <title>Agromyces aureus sp. nov., isolated from the rhizosphere of Salix caprea L. grown in a heavy-metal-contaminated soil.</title>
        <authorList>
            <person name="Corretto E."/>
            <person name="Antonielli L."/>
            <person name="Sessitsch A."/>
            <person name="Compant S."/>
            <person name="Gorfer M."/>
            <person name="Kuffner M."/>
            <person name="Brader G."/>
        </authorList>
    </citation>
    <scope>NUCLEOTIDE SEQUENCE [LARGE SCALE GENOMIC DNA]</scope>
    <source>
        <strain evidence="10 11">AR33</strain>
    </source>
</reference>
<evidence type="ECO:0000256" key="7">
    <source>
        <dbReference type="SAM" id="MobiDB-lite"/>
    </source>
</evidence>
<keyword evidence="5 6" id="KW-0012">Acyltransferase</keyword>
<dbReference type="Pfam" id="PF00198">
    <property type="entry name" value="2-oxoacid_dh"/>
    <property type="match status" value="1"/>
</dbReference>
<dbReference type="PANTHER" id="PTHR43178">
    <property type="entry name" value="DIHYDROLIPOAMIDE ACETYLTRANSFERASE COMPONENT OF PYRUVATE DEHYDROGENASE COMPLEX"/>
    <property type="match status" value="1"/>
</dbReference>
<feature type="region of interest" description="Disordered" evidence="7">
    <location>
        <begin position="213"/>
        <end position="238"/>
    </location>
</feature>
<feature type="region of interest" description="Disordered" evidence="7">
    <location>
        <begin position="150"/>
        <end position="183"/>
    </location>
</feature>
<dbReference type="Pfam" id="PF00364">
    <property type="entry name" value="Biotin_lipoyl"/>
    <property type="match status" value="1"/>
</dbReference>
<dbReference type="InterPro" id="IPR003016">
    <property type="entry name" value="2-oxoA_DH_lipoyl-BS"/>
</dbReference>
<dbReference type="GO" id="GO:0016407">
    <property type="term" value="F:acetyltransferase activity"/>
    <property type="evidence" value="ECO:0007669"/>
    <property type="project" value="TreeGrafter"/>
</dbReference>
<dbReference type="Pfam" id="PF02817">
    <property type="entry name" value="E3_binding"/>
    <property type="match status" value="1"/>
</dbReference>
<keyword evidence="11" id="KW-1185">Reference proteome</keyword>
<feature type="region of interest" description="Disordered" evidence="7">
    <location>
        <begin position="78"/>
        <end position="137"/>
    </location>
</feature>
<dbReference type="KEGG" id="agy:ATC03_12865"/>
<keyword evidence="3 6" id="KW-0808">Transferase</keyword>
<gene>
    <name evidence="10" type="ORF">ATC03_12865</name>
</gene>
<dbReference type="SUPFAM" id="SSF47005">
    <property type="entry name" value="Peripheral subunit-binding domain of 2-oxo acid dehydrogenase complex"/>
    <property type="match status" value="1"/>
</dbReference>
<dbReference type="AlphaFoldDB" id="A0A191WGW6"/>
<dbReference type="InterPro" id="IPR011053">
    <property type="entry name" value="Single_hybrid_motif"/>
</dbReference>
<dbReference type="Gene3D" id="3.30.559.10">
    <property type="entry name" value="Chloramphenicol acetyltransferase-like domain"/>
    <property type="match status" value="1"/>
</dbReference>
<proteinExistence type="inferred from homology"/>
<dbReference type="PROSITE" id="PS50968">
    <property type="entry name" value="BIOTINYL_LIPOYL"/>
    <property type="match status" value="1"/>
</dbReference>
<protein>
    <recommendedName>
        <fullName evidence="6">Dihydrolipoamide acetyltransferase component of pyruvate dehydrogenase complex</fullName>
        <ecNumber evidence="6">2.3.1.-</ecNumber>
    </recommendedName>
</protein>
<organism evidence="10 11">
    <name type="scientific">Agromyces aureus</name>
    <dbReference type="NCBI Taxonomy" id="453304"/>
    <lineage>
        <taxon>Bacteria</taxon>
        <taxon>Bacillati</taxon>
        <taxon>Actinomycetota</taxon>
        <taxon>Actinomycetes</taxon>
        <taxon>Micrococcales</taxon>
        <taxon>Microbacteriaceae</taxon>
        <taxon>Agromyces</taxon>
    </lineage>
</organism>
<feature type="domain" description="Peripheral subunit-binding (PSBD)" evidence="9">
    <location>
        <begin position="178"/>
        <end position="215"/>
    </location>
</feature>
<feature type="compositionally biased region" description="Low complexity" evidence="7">
    <location>
        <begin position="150"/>
        <end position="173"/>
    </location>
</feature>
<dbReference type="STRING" id="453304.ATC03_12865"/>
<evidence type="ECO:0000256" key="2">
    <source>
        <dbReference type="ARBA" id="ARBA00007317"/>
    </source>
</evidence>
<evidence type="ECO:0000256" key="5">
    <source>
        <dbReference type="ARBA" id="ARBA00023315"/>
    </source>
</evidence>
<feature type="domain" description="Lipoyl-binding" evidence="8">
    <location>
        <begin position="2"/>
        <end position="77"/>
    </location>
</feature>
<dbReference type="OrthoDB" id="9805770at2"/>
<evidence type="ECO:0000259" key="8">
    <source>
        <dbReference type="PROSITE" id="PS50968"/>
    </source>
</evidence>
<evidence type="ECO:0000256" key="4">
    <source>
        <dbReference type="ARBA" id="ARBA00022823"/>
    </source>
</evidence>
<dbReference type="PROSITE" id="PS00189">
    <property type="entry name" value="LIPOYL"/>
    <property type="match status" value="1"/>
</dbReference>